<keyword evidence="11" id="KW-1185">Reference proteome</keyword>
<keyword evidence="3 7" id="KW-0812">Transmembrane</keyword>
<evidence type="ECO:0000256" key="2">
    <source>
        <dbReference type="ARBA" id="ARBA00022475"/>
    </source>
</evidence>
<evidence type="ECO:0000256" key="5">
    <source>
        <dbReference type="ARBA" id="ARBA00023136"/>
    </source>
</evidence>
<feature type="transmembrane region" description="Helical" evidence="7">
    <location>
        <begin position="86"/>
        <end position="109"/>
    </location>
</feature>
<keyword evidence="6" id="KW-0813">Transport</keyword>
<evidence type="ECO:0000256" key="8">
    <source>
        <dbReference type="SAM" id="SignalP"/>
    </source>
</evidence>
<keyword evidence="8" id="KW-0732">Signal</keyword>
<evidence type="ECO:0000313" key="11">
    <source>
        <dbReference type="Proteomes" id="UP001597237"/>
    </source>
</evidence>
<keyword evidence="5 7" id="KW-0472">Membrane</keyword>
<proteinExistence type="inferred from homology"/>
<dbReference type="Proteomes" id="UP001597237">
    <property type="component" value="Unassembled WGS sequence"/>
</dbReference>
<feature type="chain" id="PRO_5047502249" evidence="8">
    <location>
        <begin position="23"/>
        <end position="167"/>
    </location>
</feature>
<feature type="transmembrane region" description="Helical" evidence="7">
    <location>
        <begin position="121"/>
        <end position="145"/>
    </location>
</feature>
<protein>
    <submittedName>
        <fullName evidence="10">MotA/TolQ/ExbB proton channel family protein</fullName>
    </submittedName>
</protein>
<evidence type="ECO:0000313" key="10">
    <source>
        <dbReference type="EMBL" id="MFD1783540.1"/>
    </source>
</evidence>
<comment type="caution">
    <text evidence="10">The sequence shown here is derived from an EMBL/GenBank/DDBJ whole genome shotgun (WGS) entry which is preliminary data.</text>
</comment>
<keyword evidence="6" id="KW-0653">Protein transport</keyword>
<evidence type="ECO:0000256" key="7">
    <source>
        <dbReference type="SAM" id="Phobius"/>
    </source>
</evidence>
<name>A0ABW4N0C2_9CAUL</name>
<dbReference type="InterPro" id="IPR002898">
    <property type="entry name" value="MotA_ExbB_proton_chnl"/>
</dbReference>
<comment type="subcellular location">
    <subcellularLocation>
        <location evidence="1">Cell membrane</location>
        <topology evidence="1">Multi-pass membrane protein</topology>
    </subcellularLocation>
    <subcellularLocation>
        <location evidence="6">Membrane</location>
        <topology evidence="6">Multi-pass membrane protein</topology>
    </subcellularLocation>
</comment>
<organism evidence="10 11">
    <name type="scientific">Phenylobacterium terrae</name>
    <dbReference type="NCBI Taxonomy" id="2665495"/>
    <lineage>
        <taxon>Bacteria</taxon>
        <taxon>Pseudomonadati</taxon>
        <taxon>Pseudomonadota</taxon>
        <taxon>Alphaproteobacteria</taxon>
        <taxon>Caulobacterales</taxon>
        <taxon>Caulobacteraceae</taxon>
        <taxon>Phenylobacterium</taxon>
    </lineage>
</organism>
<keyword evidence="2" id="KW-1003">Cell membrane</keyword>
<comment type="similarity">
    <text evidence="6">Belongs to the exbB/tolQ family.</text>
</comment>
<accession>A0ABW4N0C2</accession>
<gene>
    <name evidence="10" type="ORF">ACFSC0_09065</name>
</gene>
<feature type="transmembrane region" description="Helical" evidence="7">
    <location>
        <begin position="46"/>
        <end position="66"/>
    </location>
</feature>
<reference evidence="11" key="1">
    <citation type="journal article" date="2019" name="Int. J. Syst. Evol. Microbiol.">
        <title>The Global Catalogue of Microorganisms (GCM) 10K type strain sequencing project: providing services to taxonomists for standard genome sequencing and annotation.</title>
        <authorList>
            <consortium name="The Broad Institute Genomics Platform"/>
            <consortium name="The Broad Institute Genome Sequencing Center for Infectious Disease"/>
            <person name="Wu L."/>
            <person name="Ma J."/>
        </authorList>
    </citation>
    <scope>NUCLEOTIDE SEQUENCE [LARGE SCALE GENOMIC DNA]</scope>
    <source>
        <strain evidence="11">DFY28</strain>
    </source>
</reference>
<feature type="domain" description="MotA/TolQ/ExbB proton channel" evidence="9">
    <location>
        <begin position="77"/>
        <end position="154"/>
    </location>
</feature>
<sequence>MTPFRLALASAAALLAASPAAAQQAVQNPLTLGGVFADAAIEVQLVMAGLIAATLAAIVVWALELARIRKGRLENTPARQAFLKAVAGAAPLFGLAAGAYTLLMSSLALANLRPTPPLAMIAPGFAEVLLSVFLGLFASAVATTLRRHLEGRVDMWRGAGTALAAAE</sequence>
<dbReference type="Pfam" id="PF01618">
    <property type="entry name" value="MotA_ExbB"/>
    <property type="match status" value="1"/>
</dbReference>
<dbReference type="EMBL" id="JBHUEY010000001">
    <property type="protein sequence ID" value="MFD1783540.1"/>
    <property type="molecule type" value="Genomic_DNA"/>
</dbReference>
<evidence type="ECO:0000256" key="6">
    <source>
        <dbReference type="RuleBase" id="RU004057"/>
    </source>
</evidence>
<feature type="signal peptide" evidence="8">
    <location>
        <begin position="1"/>
        <end position="22"/>
    </location>
</feature>
<keyword evidence="4 7" id="KW-1133">Transmembrane helix</keyword>
<evidence type="ECO:0000259" key="9">
    <source>
        <dbReference type="Pfam" id="PF01618"/>
    </source>
</evidence>
<evidence type="ECO:0000256" key="1">
    <source>
        <dbReference type="ARBA" id="ARBA00004651"/>
    </source>
</evidence>
<evidence type="ECO:0000256" key="3">
    <source>
        <dbReference type="ARBA" id="ARBA00022692"/>
    </source>
</evidence>
<evidence type="ECO:0000256" key="4">
    <source>
        <dbReference type="ARBA" id="ARBA00022989"/>
    </source>
</evidence>
<dbReference type="RefSeq" id="WP_377283265.1">
    <property type="nucleotide sequence ID" value="NZ_JBHRSI010000008.1"/>
</dbReference>